<dbReference type="EMBL" id="ML213604">
    <property type="protein sequence ID" value="TFK38203.1"/>
    <property type="molecule type" value="Genomic_DNA"/>
</dbReference>
<dbReference type="InterPro" id="IPR001810">
    <property type="entry name" value="F-box_dom"/>
</dbReference>
<gene>
    <name evidence="2" type="ORF">BDQ12DRAFT_684166</name>
</gene>
<protein>
    <recommendedName>
        <fullName evidence="1">F-box domain-containing protein</fullName>
    </recommendedName>
</protein>
<proteinExistence type="predicted"/>
<dbReference type="SUPFAM" id="SSF81383">
    <property type="entry name" value="F-box domain"/>
    <property type="match status" value="1"/>
</dbReference>
<dbReference type="InterPro" id="IPR036047">
    <property type="entry name" value="F-box-like_dom_sf"/>
</dbReference>
<feature type="domain" description="F-box" evidence="1">
    <location>
        <begin position="38"/>
        <end position="84"/>
    </location>
</feature>
<dbReference type="PROSITE" id="PS50181">
    <property type="entry name" value="FBOX"/>
    <property type="match status" value="1"/>
</dbReference>
<dbReference type="Proteomes" id="UP000308652">
    <property type="component" value="Unassembled WGS sequence"/>
</dbReference>
<accession>A0A5C3M0H4</accession>
<name>A0A5C3M0H4_9AGAR</name>
<organism evidence="2 3">
    <name type="scientific">Crucibulum laeve</name>
    <dbReference type="NCBI Taxonomy" id="68775"/>
    <lineage>
        <taxon>Eukaryota</taxon>
        <taxon>Fungi</taxon>
        <taxon>Dikarya</taxon>
        <taxon>Basidiomycota</taxon>
        <taxon>Agaricomycotina</taxon>
        <taxon>Agaricomycetes</taxon>
        <taxon>Agaricomycetidae</taxon>
        <taxon>Agaricales</taxon>
        <taxon>Agaricineae</taxon>
        <taxon>Nidulariaceae</taxon>
        <taxon>Crucibulum</taxon>
    </lineage>
</organism>
<reference evidence="2 3" key="1">
    <citation type="journal article" date="2019" name="Nat. Ecol. Evol.">
        <title>Megaphylogeny resolves global patterns of mushroom evolution.</title>
        <authorList>
            <person name="Varga T."/>
            <person name="Krizsan K."/>
            <person name="Foldi C."/>
            <person name="Dima B."/>
            <person name="Sanchez-Garcia M."/>
            <person name="Sanchez-Ramirez S."/>
            <person name="Szollosi G.J."/>
            <person name="Szarkandi J.G."/>
            <person name="Papp V."/>
            <person name="Albert L."/>
            <person name="Andreopoulos W."/>
            <person name="Angelini C."/>
            <person name="Antonin V."/>
            <person name="Barry K.W."/>
            <person name="Bougher N.L."/>
            <person name="Buchanan P."/>
            <person name="Buyck B."/>
            <person name="Bense V."/>
            <person name="Catcheside P."/>
            <person name="Chovatia M."/>
            <person name="Cooper J."/>
            <person name="Damon W."/>
            <person name="Desjardin D."/>
            <person name="Finy P."/>
            <person name="Geml J."/>
            <person name="Haridas S."/>
            <person name="Hughes K."/>
            <person name="Justo A."/>
            <person name="Karasinski D."/>
            <person name="Kautmanova I."/>
            <person name="Kiss B."/>
            <person name="Kocsube S."/>
            <person name="Kotiranta H."/>
            <person name="LaButti K.M."/>
            <person name="Lechner B.E."/>
            <person name="Liimatainen K."/>
            <person name="Lipzen A."/>
            <person name="Lukacs Z."/>
            <person name="Mihaltcheva S."/>
            <person name="Morgado L.N."/>
            <person name="Niskanen T."/>
            <person name="Noordeloos M.E."/>
            <person name="Ohm R.A."/>
            <person name="Ortiz-Santana B."/>
            <person name="Ovrebo C."/>
            <person name="Racz N."/>
            <person name="Riley R."/>
            <person name="Savchenko A."/>
            <person name="Shiryaev A."/>
            <person name="Soop K."/>
            <person name="Spirin V."/>
            <person name="Szebenyi C."/>
            <person name="Tomsovsky M."/>
            <person name="Tulloss R.E."/>
            <person name="Uehling J."/>
            <person name="Grigoriev I.V."/>
            <person name="Vagvolgyi C."/>
            <person name="Papp T."/>
            <person name="Martin F.M."/>
            <person name="Miettinen O."/>
            <person name="Hibbett D.S."/>
            <person name="Nagy L.G."/>
        </authorList>
    </citation>
    <scope>NUCLEOTIDE SEQUENCE [LARGE SCALE GENOMIC DNA]</scope>
    <source>
        <strain evidence="2 3">CBS 166.37</strain>
    </source>
</reference>
<evidence type="ECO:0000259" key="1">
    <source>
        <dbReference type="PROSITE" id="PS50181"/>
    </source>
</evidence>
<keyword evidence="3" id="KW-1185">Reference proteome</keyword>
<evidence type="ECO:0000313" key="2">
    <source>
        <dbReference type="EMBL" id="TFK38203.1"/>
    </source>
</evidence>
<dbReference type="OrthoDB" id="3145038at2759"/>
<sequence>MLDYKKFEEPKMKANRNSNSNTLLAVSTSELGLPCRSKFNIINFPLDTLICIQGFVDPGDIISLRKTCKTIYAATHQRTVWLNALRNVCLTQGVFLPTFPVENMTQASLEHAALNPFRFSSYLQKEHPLTSPIKPFVTRVLQPHVPSTSPVAGLPHGTFEKVLLVPGGRFLFTLSSLGIIHLWDLGVTPSTIIKPYPLASMDGRGIDITSLHPTSDGLGIRLITLMTDENSPTIGIEYAVYEVYPTVPSPIFEKIKVLHVERCTVQAEGYAQDFIAFQTINNIVTVWNFMLDSLVSWRVNHDSTSIMLYSGNIILIGGQGYTLWKIPPLKPCSPGTSFELVADQTAVLLFMYPFHRSQAGVTLINYEWLPSSHSDGPAYFSLVGLDEESLSLACYIMKSIDNSHDEDLPNITPMLLSKLRLPSNGDFEVFYGSLYFCDQNLVLPWVVNRRVMVNISQRPTKRGQKVSNKTVLLYTGSSMNHNQYDLCPVSGRLCVAADQEEVRVVDFIMPISPP</sequence>
<evidence type="ECO:0000313" key="3">
    <source>
        <dbReference type="Proteomes" id="UP000308652"/>
    </source>
</evidence>
<dbReference type="AlphaFoldDB" id="A0A5C3M0H4"/>